<reference evidence="8 9" key="1">
    <citation type="submission" date="2019-08" db="EMBL/GenBank/DDBJ databases">
        <title>Draft genome sequences of two oriental melons (Cucumis melo L. var makuwa).</title>
        <authorList>
            <person name="Kwon S.-Y."/>
        </authorList>
    </citation>
    <scope>NUCLEOTIDE SEQUENCE [LARGE SCALE GENOMIC DNA]</scope>
    <source>
        <strain evidence="9">cv. Chang Bougi</strain>
        <strain evidence="8">cv. SW 3</strain>
        <tissue evidence="6">Leaf</tissue>
    </source>
</reference>
<dbReference type="SUPFAM" id="SSF53098">
    <property type="entry name" value="Ribonuclease H-like"/>
    <property type="match status" value="1"/>
</dbReference>
<dbReference type="Pfam" id="PF14223">
    <property type="entry name" value="Retrotran_gag_2"/>
    <property type="match status" value="1"/>
</dbReference>
<dbReference type="InterPro" id="IPR054722">
    <property type="entry name" value="PolX-like_BBD"/>
</dbReference>
<proteinExistence type="predicted"/>
<dbReference type="GO" id="GO:0008270">
    <property type="term" value="F:zinc ion binding"/>
    <property type="evidence" value="ECO:0007669"/>
    <property type="project" value="UniProtKB-KW"/>
</dbReference>
<dbReference type="PROSITE" id="PS50994">
    <property type="entry name" value="INTEGRASE"/>
    <property type="match status" value="1"/>
</dbReference>
<comment type="caution">
    <text evidence="6">The sequence shown here is derived from an EMBL/GenBank/DDBJ whole genome shotgun (WGS) entry which is preliminary data.</text>
</comment>
<dbReference type="InterPro" id="IPR012337">
    <property type="entry name" value="RNaseH-like_sf"/>
</dbReference>
<sequence>MIFFIKTLDGKAWRALVAGYDPPIITVNGVSVPKPEVDWTNAEEQVFVGNARALKAIFNGVDLNLFKLINSCSTAKEAWKTLEVAYEVFDYNKRVLEIANESLLLGEKIPYSKMVQKVLRCLPIKFDMKVTAIEEARDITTLKLDNCLARCLRLRWPLLIEKVRKARELLLNPHISDGYLKKKEGDRKIFRCRECGGVGHYQAKCPTFLRKQKKNFCVTLSDEESIDSRDDDGNINAFTIRITDENTDDDSECLVERKNDELSIEKLETLWKEDCEARAIQKERIQDLLEENERLMSVISSLKLKLKEIQNKNDHILKSVKMLNSGTENLDSILKAEHNGSHRYGLGFVASASSSKATSEIKFVSASMRVEYDTIHTETDIRTLVKSFRRTCYYCGRKGHIRCKIAFTSIQTADDAWYFDSGCSRHMTGNRSYFTNLNDCVTGHVTFADGAKEKIIAKGNIDKDDLPRLNDVRKMGHVSMRGLETIIKNKTIVGILDLNVNGNFFCGCQIGKTDMVEICKNVCLKLQREKEKKITRIRSDHGKQFNNEGFNSFCLLEGIHHEFSAPITPQQNGVVERKNRTLQEMAHVMIHANSSDDPGKSLKKSSEEIITKKSELIPSAYVKKNHPTSTIIGDPSAGMQTRRKDKIDYLKMVANLCYTSTIEPSTVDSALKDEYWLNAMQDELLQFRRNNV</sequence>
<dbReference type="GO" id="GO:0015074">
    <property type="term" value="P:DNA integration"/>
    <property type="evidence" value="ECO:0007669"/>
    <property type="project" value="InterPro"/>
</dbReference>
<keyword evidence="2" id="KW-0863">Zinc-finger</keyword>
<name>A0A5A7TJI2_CUCMM</name>
<evidence type="ECO:0000256" key="3">
    <source>
        <dbReference type="SAM" id="Coils"/>
    </source>
</evidence>
<dbReference type="AlphaFoldDB" id="A0A5A7TJI2"/>
<dbReference type="Proteomes" id="UP000321947">
    <property type="component" value="Unassembled WGS sequence"/>
</dbReference>
<dbReference type="Pfam" id="PF22936">
    <property type="entry name" value="Pol_BBD"/>
    <property type="match status" value="1"/>
</dbReference>
<evidence type="ECO:0000256" key="2">
    <source>
        <dbReference type="PROSITE-ProRule" id="PRU00047"/>
    </source>
</evidence>
<dbReference type="PROSITE" id="PS50158">
    <property type="entry name" value="ZF_CCHC"/>
    <property type="match status" value="1"/>
</dbReference>
<dbReference type="PANTHER" id="PTHR42648:SF21">
    <property type="entry name" value="CYSTEINE-RICH RLK (RECEPTOR-LIKE PROTEIN KINASE) 8"/>
    <property type="match status" value="1"/>
</dbReference>
<dbReference type="GO" id="GO:0003676">
    <property type="term" value="F:nucleic acid binding"/>
    <property type="evidence" value="ECO:0007669"/>
    <property type="project" value="InterPro"/>
</dbReference>
<dbReference type="Proteomes" id="UP000321393">
    <property type="component" value="Unassembled WGS sequence"/>
</dbReference>
<dbReference type="OrthoDB" id="5988424at2759"/>
<evidence type="ECO:0000256" key="1">
    <source>
        <dbReference type="ARBA" id="ARBA00022670"/>
    </source>
</evidence>
<dbReference type="EMBL" id="SSTD01003134">
    <property type="protein sequence ID" value="TYK27069.1"/>
    <property type="molecule type" value="Genomic_DNA"/>
</dbReference>
<dbReference type="InterPro" id="IPR036397">
    <property type="entry name" value="RNaseH_sf"/>
</dbReference>
<evidence type="ECO:0000313" key="7">
    <source>
        <dbReference type="EMBL" id="TYK27069.1"/>
    </source>
</evidence>
<dbReference type="Gene3D" id="3.30.420.10">
    <property type="entry name" value="Ribonuclease H-like superfamily/Ribonuclease H"/>
    <property type="match status" value="1"/>
</dbReference>
<keyword evidence="3" id="KW-0175">Coiled coil</keyword>
<evidence type="ECO:0000313" key="8">
    <source>
        <dbReference type="Proteomes" id="UP000321393"/>
    </source>
</evidence>
<dbReference type="GO" id="GO:0006508">
    <property type="term" value="P:proteolysis"/>
    <property type="evidence" value="ECO:0007669"/>
    <property type="project" value="UniProtKB-KW"/>
</dbReference>
<dbReference type="InterPro" id="IPR001584">
    <property type="entry name" value="Integrase_cat-core"/>
</dbReference>
<keyword evidence="1" id="KW-0378">Hydrolase</keyword>
<keyword evidence="2" id="KW-0862">Zinc</keyword>
<dbReference type="EMBL" id="SSTE01016227">
    <property type="protein sequence ID" value="KAA0041781.1"/>
    <property type="molecule type" value="Genomic_DNA"/>
</dbReference>
<dbReference type="InterPro" id="IPR039537">
    <property type="entry name" value="Retrotran_Ty1/copia-like"/>
</dbReference>
<evidence type="ECO:0000259" key="5">
    <source>
        <dbReference type="PROSITE" id="PS50994"/>
    </source>
</evidence>
<feature type="domain" description="CCHC-type" evidence="4">
    <location>
        <begin position="191"/>
        <end position="206"/>
    </location>
</feature>
<gene>
    <name evidence="7" type="ORF">E5676_scaffold95G00680</name>
    <name evidence="6" type="ORF">E6C27_scaffold67G001400</name>
</gene>
<dbReference type="GO" id="GO:0008233">
    <property type="term" value="F:peptidase activity"/>
    <property type="evidence" value="ECO:0007669"/>
    <property type="project" value="UniProtKB-KW"/>
</dbReference>
<accession>A0A5A7TJI2</accession>
<evidence type="ECO:0000313" key="6">
    <source>
        <dbReference type="EMBL" id="KAA0041781.1"/>
    </source>
</evidence>
<organism evidence="6 8">
    <name type="scientific">Cucumis melo var. makuwa</name>
    <name type="common">Oriental melon</name>
    <dbReference type="NCBI Taxonomy" id="1194695"/>
    <lineage>
        <taxon>Eukaryota</taxon>
        <taxon>Viridiplantae</taxon>
        <taxon>Streptophyta</taxon>
        <taxon>Embryophyta</taxon>
        <taxon>Tracheophyta</taxon>
        <taxon>Spermatophyta</taxon>
        <taxon>Magnoliopsida</taxon>
        <taxon>eudicotyledons</taxon>
        <taxon>Gunneridae</taxon>
        <taxon>Pentapetalae</taxon>
        <taxon>rosids</taxon>
        <taxon>fabids</taxon>
        <taxon>Cucurbitales</taxon>
        <taxon>Cucurbitaceae</taxon>
        <taxon>Benincaseae</taxon>
        <taxon>Cucumis</taxon>
    </lineage>
</organism>
<dbReference type="PANTHER" id="PTHR42648">
    <property type="entry name" value="TRANSPOSASE, PUTATIVE-RELATED"/>
    <property type="match status" value="1"/>
</dbReference>
<feature type="domain" description="Integrase catalytic" evidence="5">
    <location>
        <begin position="463"/>
        <end position="635"/>
    </location>
</feature>
<dbReference type="InterPro" id="IPR001878">
    <property type="entry name" value="Znf_CCHC"/>
</dbReference>
<feature type="coiled-coil region" evidence="3">
    <location>
        <begin position="278"/>
        <end position="312"/>
    </location>
</feature>
<dbReference type="InterPro" id="IPR036875">
    <property type="entry name" value="Znf_CCHC_sf"/>
</dbReference>
<keyword evidence="2" id="KW-0479">Metal-binding</keyword>
<dbReference type="SMART" id="SM00343">
    <property type="entry name" value="ZnF_C2HC"/>
    <property type="match status" value="2"/>
</dbReference>
<evidence type="ECO:0000313" key="9">
    <source>
        <dbReference type="Proteomes" id="UP000321947"/>
    </source>
</evidence>
<dbReference type="SUPFAM" id="SSF57756">
    <property type="entry name" value="Retrovirus zinc finger-like domains"/>
    <property type="match status" value="1"/>
</dbReference>
<evidence type="ECO:0000259" key="4">
    <source>
        <dbReference type="PROSITE" id="PS50158"/>
    </source>
</evidence>
<protein>
    <submittedName>
        <fullName evidence="6">Gag-pol polyprotein</fullName>
    </submittedName>
</protein>
<keyword evidence="1" id="KW-0645">Protease</keyword>